<dbReference type="InterPro" id="IPR012334">
    <property type="entry name" value="Pectin_lyas_fold"/>
</dbReference>
<evidence type="ECO:0000256" key="1">
    <source>
        <dbReference type="SAM" id="SignalP"/>
    </source>
</evidence>
<dbReference type="EMBL" id="JAKGAS010000006">
    <property type="protein sequence ID" value="MCF2948858.1"/>
    <property type="molecule type" value="Genomic_DNA"/>
</dbReference>
<feature type="chain" id="PRO_5046427196" description="Poly(Beta-D-mannuronate) lyase" evidence="1">
    <location>
        <begin position="20"/>
        <end position="902"/>
    </location>
</feature>
<accession>A0ABS9D7B5</accession>
<evidence type="ECO:0000313" key="3">
    <source>
        <dbReference type="Proteomes" id="UP001521137"/>
    </source>
</evidence>
<dbReference type="InterPro" id="IPR011050">
    <property type="entry name" value="Pectin_lyase_fold/virulence"/>
</dbReference>
<reference evidence="2 3" key="1">
    <citation type="submission" date="2022-01" db="EMBL/GenBank/DDBJ databases">
        <title>Paraglaciecola sp. G1-23.</title>
        <authorList>
            <person name="Jin M.S."/>
            <person name="Han D.M."/>
            <person name="Kim H.M."/>
            <person name="Jeon C.O."/>
        </authorList>
    </citation>
    <scope>NUCLEOTIDE SEQUENCE [LARGE SCALE GENOMIC DNA]</scope>
    <source>
        <strain evidence="2 3">G1-23</strain>
    </source>
</reference>
<sequence>MYKKIFALSALSLAISACGNSSGDSNSDLVGDLNITGTAEYGSSLTASVVEPDGLTGAVTYTWQRNSETIPGATGKTYEIQKEDLEATIRAHAKYVDDKGFNAVIVSDQSNQVPIVNFEGSVAIDGIAQQGQTLEAIPYDDNKGLDITSATFTWYADGVEIPDQISRKFTVPRDVIGQKLSVTAVYTDRHGFVETVTSGETSEVIKINNTLGMVVLSGDKTEKVLLQVGQTLKANIDDFNEVGTEPTYTWYADNTVIAGENQQTYTLVESDIGKAISAQAVYVDGDGFSEDATSTASESVIARPGGTDNAASIAYSTATPLVNTEIMATVTDADGLPDDVFYQWSINGEVVSNTNAYTPVSADAGKELRLVVDYTDNIGFITVVDEIIDIVFTKVVSNKTELETTINSLEEGDVVGLAPGDYHFPDEAPVHFDITQNNITLSRTAEAVNADDSATNTEKAALSGKFCLSVNNSASGTSYEDGVKLTNLLLTEFDRYLVKGVKCNDVGGSSNAIVVFSADYVTLSHNEFLNDAITGTSPNESHWIYTESTHAHISRNSFNGRNLAKKNLKGGILKFKSLDTPLNHIVEYNYFVNYEIGSSAGVGNSAYIARFGNAGSNSQLVGNITFRYNLLDKVDSRLHILKINSSGAKVYGNTFLDNRGGVILETGENGNVSYNLFIGDNTNDDQGGQSGVAASPHGHTVKNNYIVAINTAGYERGPLILETSSQDSSANSGKNTSTFINNTLVNTKQAIVFSNHRKDKCETWGGELPVYLGALENNLVVSNFDAGEKTNELTSTKFDLGGTGAIREGCFFDTHMKVTFNNEHYYSDTIIGDKKTFLPGAGVIFDAAANAEVAVDEEGFVIYNGADQNVGADPSKLYRIQTSEVGVGSTWEWDILLPGLND</sequence>
<feature type="signal peptide" evidence="1">
    <location>
        <begin position="1"/>
        <end position="19"/>
    </location>
</feature>
<keyword evidence="1" id="KW-0732">Signal</keyword>
<dbReference type="Gene3D" id="2.160.20.10">
    <property type="entry name" value="Single-stranded right-handed beta-helix, Pectin lyase-like"/>
    <property type="match status" value="1"/>
</dbReference>
<protein>
    <recommendedName>
        <fullName evidence="4">Poly(Beta-D-mannuronate) lyase</fullName>
    </recommendedName>
</protein>
<keyword evidence="3" id="KW-1185">Reference proteome</keyword>
<organism evidence="2 3">
    <name type="scientific">Paraglaciecola algarum</name>
    <dbReference type="NCBI Taxonomy" id="3050085"/>
    <lineage>
        <taxon>Bacteria</taxon>
        <taxon>Pseudomonadati</taxon>
        <taxon>Pseudomonadota</taxon>
        <taxon>Gammaproteobacteria</taxon>
        <taxon>Alteromonadales</taxon>
        <taxon>Alteromonadaceae</taxon>
        <taxon>Paraglaciecola</taxon>
    </lineage>
</organism>
<dbReference type="PROSITE" id="PS51257">
    <property type="entry name" value="PROKAR_LIPOPROTEIN"/>
    <property type="match status" value="1"/>
</dbReference>
<name>A0ABS9D7B5_9ALTE</name>
<proteinExistence type="predicted"/>
<evidence type="ECO:0000313" key="2">
    <source>
        <dbReference type="EMBL" id="MCF2948858.1"/>
    </source>
</evidence>
<gene>
    <name evidence="2" type="ORF">L0668_12125</name>
</gene>
<comment type="caution">
    <text evidence="2">The sequence shown here is derived from an EMBL/GenBank/DDBJ whole genome shotgun (WGS) entry which is preliminary data.</text>
</comment>
<dbReference type="Proteomes" id="UP001521137">
    <property type="component" value="Unassembled WGS sequence"/>
</dbReference>
<dbReference type="Gene3D" id="2.60.40.2700">
    <property type="match status" value="3"/>
</dbReference>
<dbReference type="InterPro" id="IPR039513">
    <property type="entry name" value="PL-6"/>
</dbReference>
<evidence type="ECO:0008006" key="4">
    <source>
        <dbReference type="Google" id="ProtNLM"/>
    </source>
</evidence>
<dbReference type="RefSeq" id="WP_235312898.1">
    <property type="nucleotide sequence ID" value="NZ_JAKGAS010000006.1"/>
</dbReference>
<dbReference type="SUPFAM" id="SSF51126">
    <property type="entry name" value="Pectin lyase-like"/>
    <property type="match status" value="1"/>
</dbReference>
<dbReference type="Pfam" id="PF14592">
    <property type="entry name" value="Chondroitinas_B"/>
    <property type="match status" value="1"/>
</dbReference>